<dbReference type="RefSeq" id="XP_007745861.1">
    <property type="nucleotide sequence ID" value="XM_007747671.1"/>
</dbReference>
<dbReference type="Proteomes" id="UP000019471">
    <property type="component" value="Unassembled WGS sequence"/>
</dbReference>
<sequence length="470" mass="52936">MDQKSANLSEIGFVSARRFLDSSNPFDVSALPLSPRDSYLIKLAHSFGLFGSLFVGGSATSDKHIAREIAEGWVSDLRLSLSNKALLHALIALGASICASGRKERNEPYTAYAAKHKLVAISSLRGVSIDQLRTYHTLILIRLLIACEFYLEDIAAADVHQRALYHLFSDMTRASGHSHISTGTSDIWTAAILGQRTRSAEGDHDPGPWRQCFSTAALRLVNEYASVSAQNYSQTHLIDSSLRFNVKLFAILERFRDVAFIDGAAKKSAWTDENRDVEHEIKRWLHFYRVETSKLLNNVAVDHTEALSSQNLGSEFVGYHALSCAMALALRCQWLLISHITSVAQIQLGYWDLNANVSQRRLLNSIKILENSPITLGQENMWFYVLFIHTLFVQYRKHVGSLVVVKEEGGPRDSDNELTEAIERLRREKHRRGLHGVTETKGILLGFWPHNCYDHPCSEEIWQVLSDEMD</sequence>
<proteinExistence type="predicted"/>
<dbReference type="EMBL" id="AMGX01000010">
    <property type="protein sequence ID" value="EXJ70009.1"/>
    <property type="molecule type" value="Genomic_DNA"/>
</dbReference>
<evidence type="ECO:0000313" key="2">
    <source>
        <dbReference type="Proteomes" id="UP000019471"/>
    </source>
</evidence>
<comment type="caution">
    <text evidence="1">The sequence shown here is derived from an EMBL/GenBank/DDBJ whole genome shotgun (WGS) entry which is preliminary data.</text>
</comment>
<name>W9XI20_9EURO</name>
<dbReference type="AlphaFoldDB" id="W9XI20"/>
<keyword evidence="2" id="KW-1185">Reference proteome</keyword>
<dbReference type="OrthoDB" id="4128556at2759"/>
<evidence type="ECO:0008006" key="3">
    <source>
        <dbReference type="Google" id="ProtNLM"/>
    </source>
</evidence>
<evidence type="ECO:0000313" key="1">
    <source>
        <dbReference type="EMBL" id="EXJ70009.1"/>
    </source>
</evidence>
<protein>
    <recommendedName>
        <fullName evidence="3">Transcription factor domain-containing protein</fullName>
    </recommendedName>
</protein>
<dbReference type="GeneID" id="19191788"/>
<dbReference type="HOGENOM" id="CLU_032572_0_0_1"/>
<reference evidence="1 2" key="1">
    <citation type="submission" date="2013-03" db="EMBL/GenBank/DDBJ databases">
        <title>The Genome Sequence of Cladophialophora psammophila CBS 110553.</title>
        <authorList>
            <consortium name="The Broad Institute Genomics Platform"/>
            <person name="Cuomo C."/>
            <person name="de Hoog S."/>
            <person name="Gorbushina A."/>
            <person name="Walker B."/>
            <person name="Young S.K."/>
            <person name="Zeng Q."/>
            <person name="Gargeya S."/>
            <person name="Fitzgerald M."/>
            <person name="Haas B."/>
            <person name="Abouelleil A."/>
            <person name="Allen A.W."/>
            <person name="Alvarado L."/>
            <person name="Arachchi H.M."/>
            <person name="Berlin A.M."/>
            <person name="Chapman S.B."/>
            <person name="Gainer-Dewar J."/>
            <person name="Goldberg J."/>
            <person name="Griggs A."/>
            <person name="Gujja S."/>
            <person name="Hansen M."/>
            <person name="Howarth C."/>
            <person name="Imamovic A."/>
            <person name="Ireland A."/>
            <person name="Larimer J."/>
            <person name="McCowan C."/>
            <person name="Murphy C."/>
            <person name="Pearson M."/>
            <person name="Poon T.W."/>
            <person name="Priest M."/>
            <person name="Roberts A."/>
            <person name="Saif S."/>
            <person name="Shea T."/>
            <person name="Sisk P."/>
            <person name="Sykes S."/>
            <person name="Wortman J."/>
            <person name="Nusbaum C."/>
            <person name="Birren B."/>
        </authorList>
    </citation>
    <scope>NUCLEOTIDE SEQUENCE [LARGE SCALE GENOMIC DNA]</scope>
    <source>
        <strain evidence="1 2">CBS 110553</strain>
    </source>
</reference>
<gene>
    <name evidence="1" type="ORF">A1O5_07082</name>
</gene>
<organism evidence="1 2">
    <name type="scientific">Cladophialophora psammophila CBS 110553</name>
    <dbReference type="NCBI Taxonomy" id="1182543"/>
    <lineage>
        <taxon>Eukaryota</taxon>
        <taxon>Fungi</taxon>
        <taxon>Dikarya</taxon>
        <taxon>Ascomycota</taxon>
        <taxon>Pezizomycotina</taxon>
        <taxon>Eurotiomycetes</taxon>
        <taxon>Chaetothyriomycetidae</taxon>
        <taxon>Chaetothyriales</taxon>
        <taxon>Herpotrichiellaceae</taxon>
        <taxon>Cladophialophora</taxon>
    </lineage>
</organism>
<accession>W9XI20</accession>